<organism evidence="1 2">
    <name type="scientific">Herminiimonas arsenicoxydans</name>
    <dbReference type="NCBI Taxonomy" id="204773"/>
    <lineage>
        <taxon>Bacteria</taxon>
        <taxon>Pseudomonadati</taxon>
        <taxon>Pseudomonadota</taxon>
        <taxon>Betaproteobacteria</taxon>
        <taxon>Burkholderiales</taxon>
        <taxon>Oxalobacteraceae</taxon>
        <taxon>Herminiimonas</taxon>
    </lineage>
</organism>
<dbReference type="Proteomes" id="UP000006697">
    <property type="component" value="Chromosome"/>
</dbReference>
<dbReference type="EMBL" id="CU207211">
    <property type="protein sequence ID" value="CAL62426.2"/>
    <property type="molecule type" value="Genomic_DNA"/>
</dbReference>
<dbReference type="KEGG" id="har:HEAR2295"/>
<name>A4G7D9_HERAR</name>
<dbReference type="AlphaFoldDB" id="A4G7D9"/>
<proteinExistence type="predicted"/>
<reference evidence="1 2" key="1">
    <citation type="journal article" date="2007" name="PLoS Genet.">
        <title>A tale of two oxidation states: bacterial colonization of arsenic-rich environments.</title>
        <authorList>
            <person name="Muller D."/>
            <person name="Medigue C."/>
            <person name="Koechler S."/>
            <person name="Barbe V."/>
            <person name="Barakat M."/>
            <person name="Talla E."/>
            <person name="Bonnefoy V."/>
            <person name="Krin E."/>
            <person name="Arsene-Ploetze F."/>
            <person name="Carapito C."/>
            <person name="Chandler M."/>
            <person name="Cournoyer B."/>
            <person name="Cruveiller S."/>
            <person name="Dossat C."/>
            <person name="Duval S."/>
            <person name="Heymann M."/>
            <person name="Leize E."/>
            <person name="Lieutaud A."/>
            <person name="Lievremont D."/>
            <person name="Makita Y."/>
            <person name="Mangenot S."/>
            <person name="Nitschke W."/>
            <person name="Ortet P."/>
            <person name="Perdrial N."/>
            <person name="Schoepp B."/>
            <person name="Siguier N."/>
            <person name="Simeonova D.D."/>
            <person name="Rouy Z."/>
            <person name="Segurens B."/>
            <person name="Turlin E."/>
            <person name="Vallenet D."/>
            <person name="Van Dorsselaer A."/>
            <person name="Weiss S."/>
            <person name="Weissenbach J."/>
            <person name="Lett M.C."/>
            <person name="Danchin A."/>
            <person name="Bertin P.N."/>
        </authorList>
    </citation>
    <scope>NUCLEOTIDE SEQUENCE [LARGE SCALE GENOMIC DNA]</scope>
    <source>
        <strain evidence="2">ULPAs1</strain>
    </source>
</reference>
<protein>
    <submittedName>
        <fullName evidence="1">Uncharacterized protein</fullName>
    </submittedName>
</protein>
<evidence type="ECO:0000313" key="1">
    <source>
        <dbReference type="EMBL" id="CAL62426.2"/>
    </source>
</evidence>
<gene>
    <name evidence="1" type="ordered locus">HEAR2295</name>
</gene>
<keyword evidence="2" id="KW-1185">Reference proteome</keyword>
<dbReference type="OrthoDB" id="9134166at2"/>
<dbReference type="eggNOG" id="COG0270">
    <property type="taxonomic scope" value="Bacteria"/>
</dbReference>
<dbReference type="STRING" id="204773.HEAR2295"/>
<accession>A4G7D9</accession>
<sequence>MRVLIACEYSGTVRDAFIRAGHDAMSCDLLPTDAPGPHYQGDVREVIGGGWDMMIAHPECTRLTNAGVRWLKVPPPGKTLAQMWADLFAGAEFYKMLRDAPIPLKAIENPIMHCHARELIKPLNRQIVQPWWFGDEAFKATGFELVGLPELVATNKLTPPKSGTEEHKAWSAIHRASPGPLRWKFRSKTFNGIADAMAAQWGRA</sequence>
<evidence type="ECO:0000313" key="2">
    <source>
        <dbReference type="Proteomes" id="UP000006697"/>
    </source>
</evidence>
<dbReference type="HOGENOM" id="CLU_083608_0_0_4"/>